<dbReference type="Pfam" id="PF00069">
    <property type="entry name" value="Pkinase"/>
    <property type="match status" value="1"/>
</dbReference>
<evidence type="ECO:0000256" key="7">
    <source>
        <dbReference type="ARBA" id="ARBA00022679"/>
    </source>
</evidence>
<dbReference type="EC" id="2.7.11.1" evidence="3"/>
<sequence>MAEQGESPAPVQNPQPVLTTSWPITRESYELQEVIGSGATAVVQAALCTPRQERVAIKRINLEKCQTSMDELLKEIQAMSQCNHPNVVTYYTSFVVKDELWLVMKLLSGGSMLDIIKHTFSRGEHKNGVLDELIIATILKEVLEGLDYLHRNGQIHRDVKAGNILLGEDGSVQIADFGVSAFLATGGDMTRNKVRKTFVGTPCWMAPEVMEQVRGYDFKADIWSFGITAIELATGSAPYHRYPPMKVLMLTLQNDPPTLDTGVEDKEMLKKYGKSFRKLITLCLQKEPAKRPTAAELLKCKFFQKAKNREYLIEKLLCRAPNITQRAKRVRRVPGSSGHLHKMEDGDWEWSDDELDVGSEEGKAAVNQGRSRRLREDNEDEGEDLLISFLRNSRKELNDIRFEFTPGRDTATGVSQELFSAGLVNGHDVAAVAANLQKIVDDPTTYKVLTFKLVSGCDDTEIADDVKLIGFAQLSVS</sequence>
<evidence type="ECO:0000256" key="4">
    <source>
        <dbReference type="ARBA" id="ARBA00022490"/>
    </source>
</evidence>
<dbReference type="AlphaFoldDB" id="A0A8C7J3R5"/>
<dbReference type="Ensembl" id="ENSOKIT00005088471.1">
    <property type="protein sequence ID" value="ENSOKIP00005082890.1"/>
    <property type="gene ID" value="ENSOKIG00005034155.1"/>
</dbReference>
<keyword evidence="9" id="KW-0418">Kinase</keyword>
<proteinExistence type="inferred from homology"/>
<keyword evidence="17" id="KW-1185">Reference proteome</keyword>
<dbReference type="SUPFAM" id="SSF56112">
    <property type="entry name" value="Protein kinase-like (PK-like)"/>
    <property type="match status" value="1"/>
</dbReference>
<evidence type="ECO:0000256" key="11">
    <source>
        <dbReference type="ARBA" id="ARBA00022990"/>
    </source>
</evidence>
<dbReference type="Pfam" id="PF12202">
    <property type="entry name" value="OSR1_C"/>
    <property type="match status" value="1"/>
</dbReference>
<feature type="domain" description="Protein kinase" evidence="15">
    <location>
        <begin position="29"/>
        <end position="303"/>
    </location>
</feature>
<accession>A0A8C7J3R5</accession>
<evidence type="ECO:0000256" key="14">
    <source>
        <dbReference type="PROSITE-ProRule" id="PRU10141"/>
    </source>
</evidence>
<evidence type="ECO:0000313" key="16">
    <source>
        <dbReference type="Ensembl" id="ENSOKIP00005082890.1"/>
    </source>
</evidence>
<evidence type="ECO:0000256" key="6">
    <source>
        <dbReference type="ARBA" id="ARBA00022553"/>
    </source>
</evidence>
<dbReference type="FunFam" id="3.10.20.90:FF:000043">
    <property type="entry name" value="serine/threonine-protein kinase OSR1 isoform X1"/>
    <property type="match status" value="1"/>
</dbReference>
<dbReference type="PANTHER" id="PTHR48012">
    <property type="entry name" value="STERILE20-LIKE KINASE, ISOFORM B-RELATED"/>
    <property type="match status" value="1"/>
</dbReference>
<keyword evidence="8 14" id="KW-0547">Nucleotide-binding</keyword>
<evidence type="ECO:0000256" key="3">
    <source>
        <dbReference type="ARBA" id="ARBA00012513"/>
    </source>
</evidence>
<dbReference type="GO" id="GO:0005524">
    <property type="term" value="F:ATP binding"/>
    <property type="evidence" value="ECO:0007669"/>
    <property type="project" value="UniProtKB-UniRule"/>
</dbReference>
<dbReference type="InterPro" id="IPR050629">
    <property type="entry name" value="STE20/SPS1-PAK"/>
</dbReference>
<dbReference type="InterPro" id="IPR000719">
    <property type="entry name" value="Prot_kinase_dom"/>
</dbReference>
<comment type="subcellular location">
    <subcellularLocation>
        <location evidence="1">Cytoplasm</location>
    </subcellularLocation>
</comment>
<dbReference type="FunFam" id="1.10.510.10:FF:000068">
    <property type="entry name" value="STE20/SPS1-related proline-alanine-rich protein kinase"/>
    <property type="match status" value="1"/>
</dbReference>
<evidence type="ECO:0000256" key="9">
    <source>
        <dbReference type="ARBA" id="ARBA00022777"/>
    </source>
</evidence>
<evidence type="ECO:0000256" key="13">
    <source>
        <dbReference type="ARBA" id="ARBA00048679"/>
    </source>
</evidence>
<dbReference type="InterPro" id="IPR024678">
    <property type="entry name" value="Kinase_OSR1/WNK_CCT"/>
</dbReference>
<evidence type="ECO:0000256" key="8">
    <source>
        <dbReference type="ARBA" id="ARBA00022741"/>
    </source>
</evidence>
<evidence type="ECO:0000256" key="2">
    <source>
        <dbReference type="ARBA" id="ARBA00008874"/>
    </source>
</evidence>
<dbReference type="PANTHER" id="PTHR48012:SF14">
    <property type="entry name" value="STE20_SPS1-RELATED PROLINE-ALANINE-RICH PROTEIN KINASE"/>
    <property type="match status" value="1"/>
</dbReference>
<evidence type="ECO:0000256" key="12">
    <source>
        <dbReference type="ARBA" id="ARBA00047899"/>
    </source>
</evidence>
<dbReference type="InterPro" id="IPR011009">
    <property type="entry name" value="Kinase-like_dom_sf"/>
</dbReference>
<reference evidence="16" key="2">
    <citation type="submission" date="2025-09" db="UniProtKB">
        <authorList>
            <consortium name="Ensembl"/>
        </authorList>
    </citation>
    <scope>IDENTIFICATION</scope>
</reference>
<comment type="similarity">
    <text evidence="2">Belongs to the protein kinase superfamily. STE Ser/Thr protein kinase family. STE20 subfamily.</text>
</comment>
<evidence type="ECO:0000256" key="1">
    <source>
        <dbReference type="ARBA" id="ARBA00004496"/>
    </source>
</evidence>
<dbReference type="SMART" id="SM00220">
    <property type="entry name" value="S_TKc"/>
    <property type="match status" value="1"/>
</dbReference>
<name>A0A8C7J3R5_ONCKI</name>
<keyword evidence="5" id="KW-0723">Serine/threonine-protein kinase</keyword>
<dbReference type="GO" id="GO:0005829">
    <property type="term" value="C:cytosol"/>
    <property type="evidence" value="ECO:0007669"/>
    <property type="project" value="TreeGrafter"/>
</dbReference>
<evidence type="ECO:0000259" key="15">
    <source>
        <dbReference type="PROSITE" id="PS50011"/>
    </source>
</evidence>
<dbReference type="GeneTree" id="ENSGT00940000154621"/>
<dbReference type="PROSITE" id="PS50011">
    <property type="entry name" value="PROTEIN_KINASE_DOM"/>
    <property type="match status" value="1"/>
</dbReference>
<comment type="catalytic activity">
    <reaction evidence="12">
        <text>L-threonyl-[protein] + ATP = O-phospho-L-threonyl-[protein] + ADP + H(+)</text>
        <dbReference type="Rhea" id="RHEA:46608"/>
        <dbReference type="Rhea" id="RHEA-COMP:11060"/>
        <dbReference type="Rhea" id="RHEA-COMP:11605"/>
        <dbReference type="ChEBI" id="CHEBI:15378"/>
        <dbReference type="ChEBI" id="CHEBI:30013"/>
        <dbReference type="ChEBI" id="CHEBI:30616"/>
        <dbReference type="ChEBI" id="CHEBI:61977"/>
        <dbReference type="ChEBI" id="CHEBI:456216"/>
        <dbReference type="EC" id="2.7.11.1"/>
    </reaction>
</comment>
<dbReference type="Gene3D" id="1.10.510.10">
    <property type="entry name" value="Transferase(Phosphotransferase) domain 1"/>
    <property type="match status" value="1"/>
</dbReference>
<dbReference type="PROSITE" id="PS00107">
    <property type="entry name" value="PROTEIN_KINASE_ATP"/>
    <property type="match status" value="1"/>
</dbReference>
<dbReference type="Gene3D" id="3.10.20.90">
    <property type="entry name" value="Phosphatidylinositol 3-kinase Catalytic Subunit, Chain A, domain 1"/>
    <property type="match status" value="1"/>
</dbReference>
<protein>
    <recommendedName>
        <fullName evidence="3">non-specific serine/threonine protein kinase</fullName>
        <ecNumber evidence="3">2.7.11.1</ecNumber>
    </recommendedName>
</protein>
<keyword evidence="4" id="KW-0963">Cytoplasm</keyword>
<dbReference type="InterPro" id="IPR017441">
    <property type="entry name" value="Protein_kinase_ATP_BS"/>
</dbReference>
<comment type="catalytic activity">
    <reaction evidence="13">
        <text>L-seryl-[protein] + ATP = O-phospho-L-seryl-[protein] + ADP + H(+)</text>
        <dbReference type="Rhea" id="RHEA:17989"/>
        <dbReference type="Rhea" id="RHEA-COMP:9863"/>
        <dbReference type="Rhea" id="RHEA-COMP:11604"/>
        <dbReference type="ChEBI" id="CHEBI:15378"/>
        <dbReference type="ChEBI" id="CHEBI:29999"/>
        <dbReference type="ChEBI" id="CHEBI:30616"/>
        <dbReference type="ChEBI" id="CHEBI:83421"/>
        <dbReference type="ChEBI" id="CHEBI:456216"/>
        <dbReference type="EC" id="2.7.11.1"/>
    </reaction>
</comment>
<keyword evidence="6" id="KW-0597">Phosphoprotein</keyword>
<gene>
    <name evidence="16" type="primary">STK39</name>
    <name evidence="16" type="synonym">stk39</name>
</gene>
<feature type="binding site" evidence="14">
    <location>
        <position position="58"/>
    </location>
    <ligand>
        <name>ATP</name>
        <dbReference type="ChEBI" id="CHEBI:30616"/>
    </ligand>
</feature>
<keyword evidence="11" id="KW-0007">Acetylation</keyword>
<evidence type="ECO:0000313" key="17">
    <source>
        <dbReference type="Proteomes" id="UP000694557"/>
    </source>
</evidence>
<dbReference type="FunFam" id="3.30.200.20:FF:000114">
    <property type="entry name" value="serine/threonine-protein kinase OSR1 isoform X1"/>
    <property type="match status" value="1"/>
</dbReference>
<dbReference type="CDD" id="cd06610">
    <property type="entry name" value="STKc_OSR1_SPAK"/>
    <property type="match status" value="1"/>
</dbReference>
<dbReference type="GO" id="GO:0010820">
    <property type="term" value="P:positive regulation of T cell chemotaxis"/>
    <property type="evidence" value="ECO:0007669"/>
    <property type="project" value="TreeGrafter"/>
</dbReference>
<dbReference type="GO" id="GO:0035556">
    <property type="term" value="P:intracellular signal transduction"/>
    <property type="evidence" value="ECO:0007669"/>
    <property type="project" value="TreeGrafter"/>
</dbReference>
<dbReference type="Gene3D" id="3.30.200.20">
    <property type="entry name" value="Phosphorylase Kinase, domain 1"/>
    <property type="match status" value="1"/>
</dbReference>
<evidence type="ECO:0000256" key="10">
    <source>
        <dbReference type="ARBA" id="ARBA00022840"/>
    </source>
</evidence>
<keyword evidence="7" id="KW-0808">Transferase</keyword>
<dbReference type="GO" id="GO:0004674">
    <property type="term" value="F:protein serine/threonine kinase activity"/>
    <property type="evidence" value="ECO:0007669"/>
    <property type="project" value="UniProtKB-KW"/>
</dbReference>
<organism evidence="16 17">
    <name type="scientific">Oncorhynchus kisutch</name>
    <name type="common">Coho salmon</name>
    <name type="synonym">Salmo kisutch</name>
    <dbReference type="NCBI Taxonomy" id="8019"/>
    <lineage>
        <taxon>Eukaryota</taxon>
        <taxon>Metazoa</taxon>
        <taxon>Chordata</taxon>
        <taxon>Craniata</taxon>
        <taxon>Vertebrata</taxon>
        <taxon>Euteleostomi</taxon>
        <taxon>Actinopterygii</taxon>
        <taxon>Neopterygii</taxon>
        <taxon>Teleostei</taxon>
        <taxon>Protacanthopterygii</taxon>
        <taxon>Salmoniformes</taxon>
        <taxon>Salmonidae</taxon>
        <taxon>Salmoninae</taxon>
        <taxon>Oncorhynchus</taxon>
    </lineage>
</organism>
<reference evidence="16" key="1">
    <citation type="submission" date="2025-08" db="UniProtKB">
        <authorList>
            <consortium name="Ensembl"/>
        </authorList>
    </citation>
    <scope>IDENTIFICATION</scope>
</reference>
<keyword evidence="10 14" id="KW-0067">ATP-binding</keyword>
<dbReference type="Proteomes" id="UP000694557">
    <property type="component" value="Unassembled WGS sequence"/>
</dbReference>
<evidence type="ECO:0000256" key="5">
    <source>
        <dbReference type="ARBA" id="ARBA00022527"/>
    </source>
</evidence>